<dbReference type="InterPro" id="IPR051689">
    <property type="entry name" value="Sterol_desaturase/TMEM195"/>
</dbReference>
<dbReference type="HOGENOM" id="CLU_033631_2_1_1"/>
<feature type="transmembrane region" description="Helical" evidence="7">
    <location>
        <begin position="81"/>
        <end position="100"/>
    </location>
</feature>
<evidence type="ECO:0000256" key="7">
    <source>
        <dbReference type="SAM" id="Phobius"/>
    </source>
</evidence>
<evidence type="ECO:0000256" key="1">
    <source>
        <dbReference type="ARBA" id="ARBA00004127"/>
    </source>
</evidence>
<accession>T1JTL6</accession>
<keyword evidence="2 7" id="KW-0812">Transmembrane</keyword>
<dbReference type="GO" id="GO:0006643">
    <property type="term" value="P:membrane lipid metabolic process"/>
    <property type="evidence" value="ECO:0007669"/>
    <property type="project" value="TreeGrafter"/>
</dbReference>
<evidence type="ECO:0000256" key="4">
    <source>
        <dbReference type="ARBA" id="ARBA00023002"/>
    </source>
</evidence>
<evidence type="ECO:0000256" key="5">
    <source>
        <dbReference type="ARBA" id="ARBA00023098"/>
    </source>
</evidence>
<dbReference type="GO" id="GO:0008610">
    <property type="term" value="P:lipid biosynthetic process"/>
    <property type="evidence" value="ECO:0007669"/>
    <property type="project" value="InterPro"/>
</dbReference>
<dbReference type="EnsemblMetazoa" id="tetur01g14580.1">
    <property type="protein sequence ID" value="tetur01g14580.1"/>
    <property type="gene ID" value="tetur01g14580"/>
</dbReference>
<keyword evidence="4" id="KW-0560">Oxidoreductase</keyword>
<keyword evidence="5" id="KW-0443">Lipid metabolism</keyword>
<proteinExistence type="predicted"/>
<dbReference type="OMA" id="LWQHFHF"/>
<dbReference type="PANTHER" id="PTHR21624:SF1">
    <property type="entry name" value="ALKYLGLYCEROL MONOOXYGENASE"/>
    <property type="match status" value="1"/>
</dbReference>
<dbReference type="GO" id="GO:0005783">
    <property type="term" value="C:endoplasmic reticulum"/>
    <property type="evidence" value="ECO:0007669"/>
    <property type="project" value="TreeGrafter"/>
</dbReference>
<reference evidence="9" key="2">
    <citation type="submission" date="2015-06" db="UniProtKB">
        <authorList>
            <consortium name="EnsemblMetazoa"/>
        </authorList>
    </citation>
    <scope>IDENTIFICATION</scope>
</reference>
<dbReference type="GO" id="GO:0050479">
    <property type="term" value="F:glyceryl-ether monooxygenase activity"/>
    <property type="evidence" value="ECO:0007669"/>
    <property type="project" value="TreeGrafter"/>
</dbReference>
<evidence type="ECO:0000256" key="6">
    <source>
        <dbReference type="ARBA" id="ARBA00023136"/>
    </source>
</evidence>
<organism evidence="9 10">
    <name type="scientific">Tetranychus urticae</name>
    <name type="common">Two-spotted spider mite</name>
    <dbReference type="NCBI Taxonomy" id="32264"/>
    <lineage>
        <taxon>Eukaryota</taxon>
        <taxon>Metazoa</taxon>
        <taxon>Ecdysozoa</taxon>
        <taxon>Arthropoda</taxon>
        <taxon>Chelicerata</taxon>
        <taxon>Arachnida</taxon>
        <taxon>Acari</taxon>
        <taxon>Acariformes</taxon>
        <taxon>Trombidiformes</taxon>
        <taxon>Prostigmata</taxon>
        <taxon>Eleutherengona</taxon>
        <taxon>Raphignathae</taxon>
        <taxon>Tetranychoidea</taxon>
        <taxon>Tetranychidae</taxon>
        <taxon>Tetranychus</taxon>
    </lineage>
</organism>
<gene>
    <name evidence="9" type="primary">107360152</name>
</gene>
<sequence length="446" mass="51783">MDLIYTTIEQIGYLFYIVDPRKHIYHRVEDVPDYVSQVIPYFSCFMALEQIVAAVRGYKLARITDSFTSIAAGILMEQSKIVMRSLLIVFYIFVHQNFALCSLNGDVTSWLIALVALDFTYYWFHRASHEVNFLWAIHQTHHSSEDYNLSTASRQSILQVYFHAFWFIPMALFFPAPMFLVHLQLNVLYQFWLHTELIPSLGPIEWVFNTPSVHRVHHGRNRYCIDKNYAGFLTIWDRMFGTFESEKDPIVYGLVHPINTFDAWTVQNSGFIDIWNRLKTSKGLVHSLSIIFKGPGWDVGKPRLGDPNDIPEVNYKTATKYDPKHSIFMNLYFVLHIGAILVFHMNMVQTATIDNPLTYLFLGYLTFSIVCVSKLMNGKDWSKQELARCLIFFALESTFNANFMDKLSIQVGIPDLGRLIFFLSTLYWTTKLVKINDGFGKRCKVN</sequence>
<dbReference type="eggNOG" id="KOG0872">
    <property type="taxonomic scope" value="Eukaryota"/>
</dbReference>
<dbReference type="InterPro" id="IPR006694">
    <property type="entry name" value="Fatty_acid_hydroxylase"/>
</dbReference>
<protein>
    <recommendedName>
        <fullName evidence="8">Fatty acid hydroxylase domain-containing protein</fullName>
    </recommendedName>
</protein>
<evidence type="ECO:0000256" key="2">
    <source>
        <dbReference type="ARBA" id="ARBA00022692"/>
    </source>
</evidence>
<dbReference type="GO" id="GO:0005506">
    <property type="term" value="F:iron ion binding"/>
    <property type="evidence" value="ECO:0007669"/>
    <property type="project" value="InterPro"/>
</dbReference>
<keyword evidence="6 7" id="KW-0472">Membrane</keyword>
<dbReference type="Proteomes" id="UP000015104">
    <property type="component" value="Unassembled WGS sequence"/>
</dbReference>
<evidence type="ECO:0000313" key="10">
    <source>
        <dbReference type="Proteomes" id="UP000015104"/>
    </source>
</evidence>
<dbReference type="GO" id="GO:0016020">
    <property type="term" value="C:membrane"/>
    <property type="evidence" value="ECO:0007669"/>
    <property type="project" value="GOC"/>
</dbReference>
<reference evidence="10" key="1">
    <citation type="submission" date="2011-08" db="EMBL/GenBank/DDBJ databases">
        <authorList>
            <person name="Rombauts S."/>
        </authorList>
    </citation>
    <scope>NUCLEOTIDE SEQUENCE</scope>
    <source>
        <strain evidence="10">London</strain>
    </source>
</reference>
<evidence type="ECO:0000313" key="9">
    <source>
        <dbReference type="EnsemblMetazoa" id="tetur01g14580.1"/>
    </source>
</evidence>
<feature type="transmembrane region" description="Helical" evidence="7">
    <location>
        <begin position="107"/>
        <end position="124"/>
    </location>
</feature>
<dbReference type="Pfam" id="PF04116">
    <property type="entry name" value="FA_hydroxylase"/>
    <property type="match status" value="1"/>
</dbReference>
<feature type="transmembrane region" description="Helical" evidence="7">
    <location>
        <begin position="357"/>
        <end position="376"/>
    </location>
</feature>
<comment type="subcellular location">
    <subcellularLocation>
        <location evidence="1">Endomembrane system</location>
        <topology evidence="1">Multi-pass membrane protein</topology>
    </subcellularLocation>
</comment>
<dbReference type="STRING" id="32264.T1JTL6"/>
<dbReference type="OrthoDB" id="6354873at2759"/>
<evidence type="ECO:0000259" key="8">
    <source>
        <dbReference type="Pfam" id="PF04116"/>
    </source>
</evidence>
<dbReference type="PANTHER" id="PTHR21624">
    <property type="entry name" value="STEROL DESATURASE-RELATED PROTEIN"/>
    <property type="match status" value="1"/>
</dbReference>
<dbReference type="EMBL" id="CAEY01000481">
    <property type="status" value="NOT_ANNOTATED_CDS"/>
    <property type="molecule type" value="Genomic_DNA"/>
</dbReference>
<feature type="transmembrane region" description="Helical" evidence="7">
    <location>
        <begin position="160"/>
        <end position="181"/>
    </location>
</feature>
<feature type="transmembrane region" description="Helical" evidence="7">
    <location>
        <begin position="327"/>
        <end position="345"/>
    </location>
</feature>
<feature type="domain" description="Fatty acid hydroxylase" evidence="8">
    <location>
        <begin position="110"/>
        <end position="242"/>
    </location>
</feature>
<name>T1JTL6_TETUR</name>
<evidence type="ECO:0000256" key="3">
    <source>
        <dbReference type="ARBA" id="ARBA00022989"/>
    </source>
</evidence>
<keyword evidence="10" id="KW-1185">Reference proteome</keyword>
<dbReference type="KEGG" id="tut:107360152"/>
<dbReference type="AlphaFoldDB" id="T1JTL6"/>
<keyword evidence="3 7" id="KW-1133">Transmembrane helix</keyword>